<dbReference type="EMBL" id="JABXBU010002227">
    <property type="protein sequence ID" value="KAF8774543.1"/>
    <property type="molecule type" value="Genomic_DNA"/>
</dbReference>
<organism evidence="1 2">
    <name type="scientific">Argiope bruennichi</name>
    <name type="common">Wasp spider</name>
    <name type="synonym">Aranea bruennichi</name>
    <dbReference type="NCBI Taxonomy" id="94029"/>
    <lineage>
        <taxon>Eukaryota</taxon>
        <taxon>Metazoa</taxon>
        <taxon>Ecdysozoa</taxon>
        <taxon>Arthropoda</taxon>
        <taxon>Chelicerata</taxon>
        <taxon>Arachnida</taxon>
        <taxon>Araneae</taxon>
        <taxon>Araneomorphae</taxon>
        <taxon>Entelegynae</taxon>
        <taxon>Araneoidea</taxon>
        <taxon>Araneidae</taxon>
        <taxon>Argiope</taxon>
    </lineage>
</organism>
<name>A0A8T0EKG6_ARGBR</name>
<keyword evidence="2" id="KW-1185">Reference proteome</keyword>
<accession>A0A8T0EKG6</accession>
<dbReference type="Proteomes" id="UP000807504">
    <property type="component" value="Unassembled WGS sequence"/>
</dbReference>
<reference evidence="1" key="1">
    <citation type="journal article" date="2020" name="bioRxiv">
        <title>Chromosome-level reference genome of the European wasp spider Argiope bruennichi: a resource for studies on range expansion and evolutionary adaptation.</title>
        <authorList>
            <person name="Sheffer M.M."/>
            <person name="Hoppe A."/>
            <person name="Krehenwinkel H."/>
            <person name="Uhl G."/>
            <person name="Kuss A.W."/>
            <person name="Jensen L."/>
            <person name="Jensen C."/>
            <person name="Gillespie R.G."/>
            <person name="Hoff K.J."/>
            <person name="Prost S."/>
        </authorList>
    </citation>
    <scope>NUCLEOTIDE SEQUENCE</scope>
</reference>
<dbReference type="AlphaFoldDB" id="A0A8T0EKG6"/>
<comment type="caution">
    <text evidence="1">The sequence shown here is derived from an EMBL/GenBank/DDBJ whole genome shotgun (WGS) entry which is preliminary data.</text>
</comment>
<gene>
    <name evidence="1" type="ORF">HNY73_017081</name>
</gene>
<reference evidence="1" key="2">
    <citation type="submission" date="2020-06" db="EMBL/GenBank/DDBJ databases">
        <authorList>
            <person name="Sheffer M."/>
        </authorList>
    </citation>
    <scope>NUCLEOTIDE SEQUENCE</scope>
</reference>
<proteinExistence type="predicted"/>
<protein>
    <submittedName>
        <fullName evidence="1">Uncharacterized protein</fullName>
    </submittedName>
</protein>
<evidence type="ECO:0000313" key="2">
    <source>
        <dbReference type="Proteomes" id="UP000807504"/>
    </source>
</evidence>
<evidence type="ECO:0000313" key="1">
    <source>
        <dbReference type="EMBL" id="KAF8774543.1"/>
    </source>
</evidence>
<sequence length="96" mass="10362">MEIKVHKDNTGAVIKIMSRKLPAPQLFRSLHSRGGGEWGVPGQSGARVFAEDTLGKNGTGVLGNEGLRKIPFEEKEACEGCSRIAGEFFIGFSNEL</sequence>